<name>A0ABD0NPX4_CIRMR</name>
<evidence type="ECO:0000313" key="1">
    <source>
        <dbReference type="EMBL" id="KAL0163201.1"/>
    </source>
</evidence>
<protein>
    <submittedName>
        <fullName evidence="1">Uncharacterized protein</fullName>
    </submittedName>
</protein>
<comment type="caution">
    <text evidence="1">The sequence shown here is derived from an EMBL/GenBank/DDBJ whole genome shotgun (WGS) entry which is preliminary data.</text>
</comment>
<reference evidence="1 2" key="1">
    <citation type="submission" date="2024-05" db="EMBL/GenBank/DDBJ databases">
        <title>Genome sequencing and assembly of Indian major carp, Cirrhinus mrigala (Hamilton, 1822).</title>
        <authorList>
            <person name="Mohindra V."/>
            <person name="Chowdhury L.M."/>
            <person name="Lal K."/>
            <person name="Jena J.K."/>
        </authorList>
    </citation>
    <scope>NUCLEOTIDE SEQUENCE [LARGE SCALE GENOMIC DNA]</scope>
    <source>
        <strain evidence="1">CM1030</strain>
        <tissue evidence="1">Blood</tissue>
    </source>
</reference>
<dbReference type="EMBL" id="JAMKFB020000021">
    <property type="protein sequence ID" value="KAL0163201.1"/>
    <property type="molecule type" value="Genomic_DNA"/>
</dbReference>
<accession>A0ABD0NPX4</accession>
<dbReference type="Proteomes" id="UP001529510">
    <property type="component" value="Unassembled WGS sequence"/>
</dbReference>
<sequence>MNDTGCASLTFSTSTFFNTKFENNLQDAFLVNVNVTEEGTDVVMLKSTTVSITFEVGKVTFVDLPEFFDY</sequence>
<organism evidence="1 2">
    <name type="scientific">Cirrhinus mrigala</name>
    <name type="common">Mrigala</name>
    <dbReference type="NCBI Taxonomy" id="683832"/>
    <lineage>
        <taxon>Eukaryota</taxon>
        <taxon>Metazoa</taxon>
        <taxon>Chordata</taxon>
        <taxon>Craniata</taxon>
        <taxon>Vertebrata</taxon>
        <taxon>Euteleostomi</taxon>
        <taxon>Actinopterygii</taxon>
        <taxon>Neopterygii</taxon>
        <taxon>Teleostei</taxon>
        <taxon>Ostariophysi</taxon>
        <taxon>Cypriniformes</taxon>
        <taxon>Cyprinidae</taxon>
        <taxon>Labeoninae</taxon>
        <taxon>Labeonini</taxon>
        <taxon>Cirrhinus</taxon>
    </lineage>
</organism>
<evidence type="ECO:0000313" key="2">
    <source>
        <dbReference type="Proteomes" id="UP001529510"/>
    </source>
</evidence>
<dbReference type="AlphaFoldDB" id="A0ABD0NPX4"/>
<gene>
    <name evidence="1" type="ORF">M9458_042597</name>
</gene>
<keyword evidence="2" id="KW-1185">Reference proteome</keyword>
<feature type="non-terminal residue" evidence="1">
    <location>
        <position position="70"/>
    </location>
</feature>
<proteinExistence type="predicted"/>